<protein>
    <submittedName>
        <fullName evidence="1">Uncharacterized protein</fullName>
    </submittedName>
</protein>
<dbReference type="Proteomes" id="UP000004454">
    <property type="component" value="Unassembled WGS sequence"/>
</dbReference>
<reference evidence="1 2" key="1">
    <citation type="submission" date="2011-12" db="EMBL/GenBank/DDBJ databases">
        <authorList>
            <person name="Brinkac L."/>
            <person name="Radune D."/>
            <person name="Sanka R."/>
            <person name="Selengut J."/>
            <person name="DebRoy C."/>
            <person name="Feng P."/>
            <person name="Fratamico P.M."/>
            <person name="Kapur V."/>
            <person name="Kariyawasam S."/>
            <person name="Losada L."/>
            <person name="Nierman W.C."/>
            <person name="Nelson K."/>
        </authorList>
    </citation>
    <scope>NUCLEOTIDE SEQUENCE [LARGE SCALE GENOMIC DNA]</scope>
    <source>
        <strain evidence="1 2">97.0246</strain>
    </source>
</reference>
<dbReference type="AlphaFoldDB" id="A0A8E0FSN2"/>
<name>A0A8E0FSN2_ECOLX</name>
<sequence length="50" mass="5466">MNTANQMKMAIAGKGDIDGRPGVMITAQRGPKRFYPVQQIHTTSLCEISC</sequence>
<proteinExistence type="predicted"/>
<accession>A0A8E0FSN2</accession>
<evidence type="ECO:0000313" key="2">
    <source>
        <dbReference type="Proteomes" id="UP000004454"/>
    </source>
</evidence>
<gene>
    <name evidence="1" type="ORF">EC970246_4447</name>
</gene>
<organism evidence="1 2">
    <name type="scientific">Escherichia coli 97.0246</name>
    <dbReference type="NCBI Taxonomy" id="869670"/>
    <lineage>
        <taxon>Bacteria</taxon>
        <taxon>Pseudomonadati</taxon>
        <taxon>Pseudomonadota</taxon>
        <taxon>Gammaproteobacteria</taxon>
        <taxon>Enterobacterales</taxon>
        <taxon>Enterobacteriaceae</taxon>
        <taxon>Escherichia</taxon>
    </lineage>
</organism>
<comment type="caution">
    <text evidence="1">The sequence shown here is derived from an EMBL/GenBank/DDBJ whole genome shotgun (WGS) entry which is preliminary data.</text>
</comment>
<dbReference type="EMBL" id="AEZJ02000007">
    <property type="protein sequence ID" value="EIG95204.1"/>
    <property type="molecule type" value="Genomic_DNA"/>
</dbReference>
<evidence type="ECO:0000313" key="1">
    <source>
        <dbReference type="EMBL" id="EIG95204.1"/>
    </source>
</evidence>